<name>A0ABC8R061_9AQUA</name>
<organism evidence="2 3">
    <name type="scientific">Ilex paraguariensis</name>
    <name type="common">yerba mate</name>
    <dbReference type="NCBI Taxonomy" id="185542"/>
    <lineage>
        <taxon>Eukaryota</taxon>
        <taxon>Viridiplantae</taxon>
        <taxon>Streptophyta</taxon>
        <taxon>Embryophyta</taxon>
        <taxon>Tracheophyta</taxon>
        <taxon>Spermatophyta</taxon>
        <taxon>Magnoliopsida</taxon>
        <taxon>eudicotyledons</taxon>
        <taxon>Gunneridae</taxon>
        <taxon>Pentapetalae</taxon>
        <taxon>asterids</taxon>
        <taxon>campanulids</taxon>
        <taxon>Aquifoliales</taxon>
        <taxon>Aquifoliaceae</taxon>
        <taxon>Ilex</taxon>
    </lineage>
</organism>
<dbReference type="EMBL" id="CAUOFW020000837">
    <property type="protein sequence ID" value="CAK9137846.1"/>
    <property type="molecule type" value="Genomic_DNA"/>
</dbReference>
<reference evidence="2 3" key="1">
    <citation type="submission" date="2024-02" db="EMBL/GenBank/DDBJ databases">
        <authorList>
            <person name="Vignale AGUSTIN F."/>
            <person name="Sosa J E."/>
            <person name="Modenutti C."/>
        </authorList>
    </citation>
    <scope>NUCLEOTIDE SEQUENCE [LARGE SCALE GENOMIC DNA]</scope>
</reference>
<proteinExistence type="predicted"/>
<feature type="region of interest" description="Disordered" evidence="1">
    <location>
        <begin position="1"/>
        <end position="22"/>
    </location>
</feature>
<evidence type="ECO:0000313" key="2">
    <source>
        <dbReference type="EMBL" id="CAK9137846.1"/>
    </source>
</evidence>
<dbReference type="AlphaFoldDB" id="A0ABC8R061"/>
<keyword evidence="3" id="KW-1185">Reference proteome</keyword>
<sequence>MQVGNWARDFGHQSGRASSTVLGEMPQEVDNILEVPMALGQAVGSTCEAPMALDGRPQASGAGSETSIMLDAAFEALLQLGEKLLAMGTFGGDNSGNVVDDLAPLDGTPQSQIP</sequence>
<accession>A0ABC8R061</accession>
<gene>
    <name evidence="2" type="ORF">ILEXP_LOCUS4882</name>
</gene>
<dbReference type="Proteomes" id="UP001642360">
    <property type="component" value="Unassembled WGS sequence"/>
</dbReference>
<evidence type="ECO:0000256" key="1">
    <source>
        <dbReference type="SAM" id="MobiDB-lite"/>
    </source>
</evidence>
<evidence type="ECO:0000313" key="3">
    <source>
        <dbReference type="Proteomes" id="UP001642360"/>
    </source>
</evidence>
<comment type="caution">
    <text evidence="2">The sequence shown here is derived from an EMBL/GenBank/DDBJ whole genome shotgun (WGS) entry which is preliminary data.</text>
</comment>
<protein>
    <submittedName>
        <fullName evidence="2">Uncharacterized protein</fullName>
    </submittedName>
</protein>